<dbReference type="RefSeq" id="WP_260749170.1">
    <property type="nucleotide sequence ID" value="NZ_CP092109.1"/>
</dbReference>
<evidence type="ECO:0000259" key="2">
    <source>
        <dbReference type="SMART" id="SM00852"/>
    </source>
</evidence>
<protein>
    <recommendedName>
        <fullName evidence="1">CinA-like protein</fullName>
    </recommendedName>
</protein>
<name>A0ABY5ZQM1_9BACT</name>
<reference evidence="3" key="1">
    <citation type="journal article" date="2022" name="Environ. Microbiol.">
        <title>Geoalkalibacter halelectricus SAP #1 sp. nov. possessing extracellular electron transfer and mineral#reducing capabilities from a haloalkaline environment.</title>
        <authorList>
            <person name="Yadav S."/>
            <person name="Singh R."/>
            <person name="Sundharam S.S."/>
            <person name="Chaudhary S."/>
            <person name="Krishnamurthi S."/>
            <person name="Patil S.A."/>
        </authorList>
    </citation>
    <scope>NUCLEOTIDE SEQUENCE</scope>
    <source>
        <strain evidence="3">SAP-1</strain>
    </source>
</reference>
<organism evidence="3 4">
    <name type="scientific">Geoalkalibacter halelectricus</name>
    <dbReference type="NCBI Taxonomy" id="2847045"/>
    <lineage>
        <taxon>Bacteria</taxon>
        <taxon>Pseudomonadati</taxon>
        <taxon>Thermodesulfobacteriota</taxon>
        <taxon>Desulfuromonadia</taxon>
        <taxon>Desulfuromonadales</taxon>
        <taxon>Geoalkalibacteraceae</taxon>
        <taxon>Geoalkalibacter</taxon>
    </lineage>
</organism>
<accession>A0ABY5ZQM1</accession>
<dbReference type="Pfam" id="PF00994">
    <property type="entry name" value="MoCF_biosynth"/>
    <property type="match status" value="1"/>
</dbReference>
<evidence type="ECO:0000256" key="1">
    <source>
        <dbReference type="HAMAP-Rule" id="MF_00226"/>
    </source>
</evidence>
<feature type="domain" description="MoaB/Mog" evidence="2">
    <location>
        <begin position="6"/>
        <end position="173"/>
    </location>
</feature>
<dbReference type="PANTHER" id="PTHR13939:SF0">
    <property type="entry name" value="NMN AMIDOHYDROLASE-LIKE PROTEIN YFAY"/>
    <property type="match status" value="1"/>
</dbReference>
<proteinExistence type="inferred from homology"/>
<gene>
    <name evidence="3" type="ORF">L9S41_05225</name>
</gene>
<dbReference type="InterPro" id="IPR036653">
    <property type="entry name" value="CinA-like_C"/>
</dbReference>
<dbReference type="NCBIfam" id="NF001813">
    <property type="entry name" value="PRK00549.1"/>
    <property type="match status" value="1"/>
</dbReference>
<evidence type="ECO:0000313" key="4">
    <source>
        <dbReference type="Proteomes" id="UP001060414"/>
    </source>
</evidence>
<dbReference type="PANTHER" id="PTHR13939">
    <property type="entry name" value="NICOTINAMIDE-NUCLEOTIDE AMIDOHYDROLASE PNCC"/>
    <property type="match status" value="1"/>
</dbReference>
<dbReference type="Pfam" id="PF18146">
    <property type="entry name" value="CinA_KH"/>
    <property type="match status" value="1"/>
</dbReference>
<dbReference type="InterPro" id="IPR036425">
    <property type="entry name" value="MoaB/Mog-like_dom_sf"/>
</dbReference>
<dbReference type="SUPFAM" id="SSF142433">
    <property type="entry name" value="CinA-like"/>
    <property type="match status" value="1"/>
</dbReference>
<sequence length="416" mass="44917">MNLDIAVLAVGDELLNGEIPDTNTAAIARLLNACGYRIREGRTLPDQEEAIAAALRELAGRHQVVVVTGGLGPTRDDLTARAAARAFGRQLVLNDEALALIRAFFRDHDLEMDPRNEKQALLPHKCTVLPNLRGTAPGFLLEQEHCLLLFFPGVPEEMEAMVEAELLPRLDALSGGHPPLCERILKIFGLSEPKTESLLEGLALPEGVSIGFGVDFPLVHLKLRATGAAAEELLDRAEVQVQRRIGDFIVARGRETLPQTVARLLSASGLTLSLAESCTGGLVAAWLTDIPGASTFFDRGAVTYSNQAKNDWLAVSKRILHDQGAVSETCARAMATGLRQSTRTDITVAVTGIAGPDGGSEDKPVGTVFIALSANDAEQAKGYRFSGSREQIRKISACMALEWIRRYLMERARPKA</sequence>
<dbReference type="Gene3D" id="3.40.980.10">
    <property type="entry name" value="MoaB/Mog-like domain"/>
    <property type="match status" value="1"/>
</dbReference>
<dbReference type="NCBIfam" id="TIGR00199">
    <property type="entry name" value="PncC_domain"/>
    <property type="match status" value="1"/>
</dbReference>
<dbReference type="PIRSF" id="PIRSF006728">
    <property type="entry name" value="CinA"/>
    <property type="match status" value="1"/>
</dbReference>
<dbReference type="HAMAP" id="MF_00226_B">
    <property type="entry name" value="CinA_B"/>
    <property type="match status" value="1"/>
</dbReference>
<dbReference type="CDD" id="cd00885">
    <property type="entry name" value="cinA"/>
    <property type="match status" value="1"/>
</dbReference>
<dbReference type="Gene3D" id="3.90.950.20">
    <property type="entry name" value="CinA-like"/>
    <property type="match status" value="1"/>
</dbReference>
<dbReference type="NCBIfam" id="TIGR00200">
    <property type="entry name" value="cinA_nterm"/>
    <property type="match status" value="1"/>
</dbReference>
<comment type="similarity">
    <text evidence="1">Belongs to the CinA family.</text>
</comment>
<dbReference type="Gene3D" id="3.30.70.2860">
    <property type="match status" value="1"/>
</dbReference>
<dbReference type="InterPro" id="IPR008136">
    <property type="entry name" value="CinA_C"/>
</dbReference>
<dbReference type="EMBL" id="CP092109">
    <property type="protein sequence ID" value="UWZ80804.1"/>
    <property type="molecule type" value="Genomic_DNA"/>
</dbReference>
<keyword evidence="4" id="KW-1185">Reference proteome</keyword>
<dbReference type="SMART" id="SM00852">
    <property type="entry name" value="MoCF_biosynth"/>
    <property type="match status" value="1"/>
</dbReference>
<evidence type="ECO:0000313" key="3">
    <source>
        <dbReference type="EMBL" id="UWZ80804.1"/>
    </source>
</evidence>
<dbReference type="InterPro" id="IPR001453">
    <property type="entry name" value="MoaB/Mog_dom"/>
</dbReference>
<dbReference type="Pfam" id="PF02464">
    <property type="entry name" value="CinA"/>
    <property type="match status" value="1"/>
</dbReference>
<dbReference type="SUPFAM" id="SSF53218">
    <property type="entry name" value="Molybdenum cofactor biosynthesis proteins"/>
    <property type="match status" value="1"/>
</dbReference>
<dbReference type="Proteomes" id="UP001060414">
    <property type="component" value="Chromosome"/>
</dbReference>
<dbReference type="InterPro" id="IPR050101">
    <property type="entry name" value="CinA"/>
</dbReference>
<dbReference type="InterPro" id="IPR041424">
    <property type="entry name" value="CinA_KH"/>
</dbReference>
<dbReference type="InterPro" id="IPR008135">
    <property type="entry name" value="Competence-induced_CinA"/>
</dbReference>